<reference evidence="3" key="1">
    <citation type="journal article" date="2019" name="Int. J. Syst. Evol. Microbiol.">
        <title>The Global Catalogue of Microorganisms (GCM) 10K type strain sequencing project: providing services to taxonomists for standard genome sequencing and annotation.</title>
        <authorList>
            <consortium name="The Broad Institute Genomics Platform"/>
            <consortium name="The Broad Institute Genome Sequencing Center for Infectious Disease"/>
            <person name="Wu L."/>
            <person name="Ma J."/>
        </authorList>
    </citation>
    <scope>NUCLEOTIDE SEQUENCE [LARGE SCALE GENOMIC DNA]</scope>
    <source>
        <strain evidence="3">KCTC 52237</strain>
    </source>
</reference>
<dbReference type="Proteomes" id="UP001595555">
    <property type="component" value="Unassembled WGS sequence"/>
</dbReference>
<proteinExistence type="predicted"/>
<gene>
    <name evidence="2" type="ORF">ACFODX_12075</name>
</gene>
<comment type="caution">
    <text evidence="2">The sequence shown here is derived from an EMBL/GenBank/DDBJ whole genome shotgun (WGS) entry which is preliminary data.</text>
</comment>
<keyword evidence="1" id="KW-0812">Transmembrane</keyword>
<keyword evidence="1" id="KW-1133">Transmembrane helix</keyword>
<dbReference type="InterPro" id="IPR021382">
    <property type="entry name" value="DUF3014"/>
</dbReference>
<evidence type="ECO:0000313" key="3">
    <source>
        <dbReference type="Proteomes" id="UP001595555"/>
    </source>
</evidence>
<organism evidence="2 3">
    <name type="scientific">Cellvibrio fontiphilus</name>
    <dbReference type="NCBI Taxonomy" id="1815559"/>
    <lineage>
        <taxon>Bacteria</taxon>
        <taxon>Pseudomonadati</taxon>
        <taxon>Pseudomonadota</taxon>
        <taxon>Gammaproteobacteria</taxon>
        <taxon>Cellvibrionales</taxon>
        <taxon>Cellvibrionaceae</taxon>
        <taxon>Cellvibrio</taxon>
    </lineage>
</organism>
<dbReference type="Pfam" id="PF11219">
    <property type="entry name" value="DUF3014"/>
    <property type="match status" value="1"/>
</dbReference>
<dbReference type="EMBL" id="JBHRTF010000004">
    <property type="protein sequence ID" value="MFC3116299.1"/>
    <property type="molecule type" value="Genomic_DNA"/>
</dbReference>
<protein>
    <submittedName>
        <fullName evidence="2">DUF3014 domain-containing protein</fullName>
    </submittedName>
</protein>
<keyword evidence="1" id="KW-0472">Membrane</keyword>
<keyword evidence="3" id="KW-1185">Reference proteome</keyword>
<evidence type="ECO:0000256" key="1">
    <source>
        <dbReference type="SAM" id="Phobius"/>
    </source>
</evidence>
<accession>A0ABV7FJC2</accession>
<feature type="transmembrane region" description="Helical" evidence="1">
    <location>
        <begin position="12"/>
        <end position="34"/>
    </location>
</feature>
<dbReference type="RefSeq" id="WP_378119424.1">
    <property type="nucleotide sequence ID" value="NZ_JBHRTF010000004.1"/>
</dbReference>
<sequence length="283" mass="31148">MSDDYQSRPKSSSTAMIVTVVIALIALGLAFTFLRDEGPSVTPSLVKPVTTAPATVTASSAAAEPAPIEEYQPPAQVIEVEPLPPLSDSDSSLLAALMQLRGEGLIQLLVPEELVRKFVLAVNNIAEGKVIHEYRPVVSPPPPFIADSFTVMIEGEAVEQERVSTNNYQRYEKYVTTLALIDSDAAIAVYRRFYPLLEEAFRELGLKKPNFHSVLIAAIDNILAAPDQQGDLLLVRPKVFYQYADPALEQLPQTHKLMLRMGPENARSVKASLRQLRARLITQ</sequence>
<name>A0ABV7FJC2_9GAMM</name>
<evidence type="ECO:0000313" key="2">
    <source>
        <dbReference type="EMBL" id="MFC3116299.1"/>
    </source>
</evidence>